<evidence type="ECO:0000256" key="10">
    <source>
        <dbReference type="ARBA" id="ARBA00023180"/>
    </source>
</evidence>
<evidence type="ECO:0000256" key="13">
    <source>
        <dbReference type="SAM" id="MobiDB-lite"/>
    </source>
</evidence>
<evidence type="ECO:0000256" key="4">
    <source>
        <dbReference type="ARBA" id="ARBA00022692"/>
    </source>
</evidence>
<dbReference type="InterPro" id="IPR000276">
    <property type="entry name" value="GPCR_Rhodpsn"/>
</dbReference>
<feature type="transmembrane region" description="Helical" evidence="14">
    <location>
        <begin position="314"/>
        <end position="332"/>
    </location>
</feature>
<evidence type="ECO:0000256" key="12">
    <source>
        <dbReference type="RuleBase" id="RU000688"/>
    </source>
</evidence>
<evidence type="ECO:0000256" key="11">
    <source>
        <dbReference type="ARBA" id="ARBA00023224"/>
    </source>
</evidence>
<dbReference type="Pfam" id="PF00001">
    <property type="entry name" value="7tm_1"/>
    <property type="match status" value="1"/>
</dbReference>
<sequence>MENPYDKLNSTNTSLLEQMQLQFEEQLQVNYGPVHDPLYVVIPISIIYASIFVTGTVGNISTCIVISRNKSMHTATNYYLFSLAISDLLLLVCGMPVEIYQVWSKYPYVFGEVFCVLRGLAAETSTNASVLTITAFTAERYVAICHPFLSQTMSKLSRAVKLILFIWLIALICAIPQALQFGIVQFASRPEDVVCHFKQVIVEHSFELSTFLFFIIPMTLIMVLYMLIGLKLQRSTLIKSNSRQQHKRSDSSKIKIGSSRIDRHCKHSRSTRRVLKMLVAVVVAFFICWAPFHMQRLIAIYSRTEHYSTERNNWLRLLYVIFTYVSGVLYYFSTTINPILYNIMSNKFREAFMETLARSCRMSRSSMPRERRSYSSLSRSQQRNLGAYPSRATANSVVSAIVQVQNSPLKSLQQCDVLSNRIGTPTEGSKKKWWCLLNWLPGLKNIRPSHNLSQAVPDELIADSEHSPSKQQDEYFLQLNTIEAEDESCKPV</sequence>
<organism evidence="16 17">
    <name type="scientific">Ceratosolen solmsi marchali</name>
    <dbReference type="NCBI Taxonomy" id="326594"/>
    <lineage>
        <taxon>Eukaryota</taxon>
        <taxon>Metazoa</taxon>
        <taxon>Ecdysozoa</taxon>
        <taxon>Arthropoda</taxon>
        <taxon>Hexapoda</taxon>
        <taxon>Insecta</taxon>
        <taxon>Pterygota</taxon>
        <taxon>Neoptera</taxon>
        <taxon>Endopterygota</taxon>
        <taxon>Hymenoptera</taxon>
        <taxon>Apocrita</taxon>
        <taxon>Proctotrupomorpha</taxon>
        <taxon>Chalcidoidea</taxon>
        <taxon>Agaonidae</taxon>
        <taxon>Agaoninae</taxon>
        <taxon>Ceratosolen</taxon>
    </lineage>
</organism>
<evidence type="ECO:0000313" key="17">
    <source>
        <dbReference type="RefSeq" id="XP_011498415.1"/>
    </source>
</evidence>
<keyword evidence="16" id="KW-1185">Reference proteome</keyword>
<evidence type="ECO:0000256" key="14">
    <source>
        <dbReference type="SAM" id="Phobius"/>
    </source>
</evidence>
<feature type="compositionally biased region" description="Low complexity" evidence="13">
    <location>
        <begin position="374"/>
        <end position="383"/>
    </location>
</feature>
<dbReference type="PROSITE" id="PS50262">
    <property type="entry name" value="G_PROTEIN_RECEP_F1_2"/>
    <property type="match status" value="1"/>
</dbReference>
<keyword evidence="9 12" id="KW-0675">Receptor</keyword>
<accession>A0AAJ6YI20</accession>
<dbReference type="SUPFAM" id="SSF81321">
    <property type="entry name" value="Family A G protein-coupled receptor-like"/>
    <property type="match status" value="1"/>
</dbReference>
<comment type="similarity">
    <text evidence="2 12">Belongs to the G-protein coupled receptor 1 family.</text>
</comment>
<evidence type="ECO:0000259" key="15">
    <source>
        <dbReference type="PROSITE" id="PS50262"/>
    </source>
</evidence>
<keyword evidence="6 12" id="KW-0297">G-protein coupled receptor</keyword>
<feature type="transmembrane region" description="Helical" evidence="14">
    <location>
        <begin position="38"/>
        <end position="66"/>
    </location>
</feature>
<dbReference type="Proteomes" id="UP000695007">
    <property type="component" value="Unplaced"/>
</dbReference>
<dbReference type="PROSITE" id="PS00237">
    <property type="entry name" value="G_PROTEIN_RECEP_F1_1"/>
    <property type="match status" value="1"/>
</dbReference>
<keyword evidence="8" id="KW-1015">Disulfide bond</keyword>
<dbReference type="PRINTS" id="PR00237">
    <property type="entry name" value="GPCRRHODOPSN"/>
</dbReference>
<evidence type="ECO:0000256" key="9">
    <source>
        <dbReference type="ARBA" id="ARBA00023170"/>
    </source>
</evidence>
<evidence type="ECO:0000256" key="3">
    <source>
        <dbReference type="ARBA" id="ARBA00022475"/>
    </source>
</evidence>
<evidence type="ECO:0000256" key="2">
    <source>
        <dbReference type="ARBA" id="ARBA00010663"/>
    </source>
</evidence>
<feature type="transmembrane region" description="Helical" evidence="14">
    <location>
        <begin position="162"/>
        <end position="188"/>
    </location>
</feature>
<evidence type="ECO:0000256" key="7">
    <source>
        <dbReference type="ARBA" id="ARBA00023136"/>
    </source>
</evidence>
<feature type="domain" description="G-protein coupled receptors family 1 profile" evidence="15">
    <location>
        <begin position="58"/>
        <end position="341"/>
    </location>
</feature>
<feature type="transmembrane region" description="Helical" evidence="14">
    <location>
        <begin position="274"/>
        <end position="294"/>
    </location>
</feature>
<gene>
    <name evidence="17" type="primary">LOC105362632</name>
</gene>
<keyword evidence="4 12" id="KW-0812">Transmembrane</keyword>
<dbReference type="GO" id="GO:0005886">
    <property type="term" value="C:plasma membrane"/>
    <property type="evidence" value="ECO:0007669"/>
    <property type="project" value="UniProtKB-SubCell"/>
</dbReference>
<keyword evidence="3" id="KW-1003">Cell membrane</keyword>
<feature type="region of interest" description="Disordered" evidence="13">
    <location>
        <begin position="363"/>
        <end position="384"/>
    </location>
</feature>
<keyword evidence="7 14" id="KW-0472">Membrane</keyword>
<keyword evidence="10" id="KW-0325">Glycoprotein</keyword>
<dbReference type="AlphaFoldDB" id="A0AAJ6YI20"/>
<dbReference type="CDD" id="cd15134">
    <property type="entry name" value="7tmA_capaR"/>
    <property type="match status" value="1"/>
</dbReference>
<dbReference type="InterPro" id="IPR005390">
    <property type="entry name" value="NeuromedU_rcpt"/>
</dbReference>
<feature type="transmembrane region" description="Helical" evidence="14">
    <location>
        <begin position="128"/>
        <end position="150"/>
    </location>
</feature>
<keyword evidence="5 14" id="KW-1133">Transmembrane helix</keyword>
<dbReference type="GeneID" id="105362632"/>
<proteinExistence type="inferred from homology"/>
<evidence type="ECO:0000256" key="5">
    <source>
        <dbReference type="ARBA" id="ARBA00022989"/>
    </source>
</evidence>
<evidence type="ECO:0000256" key="6">
    <source>
        <dbReference type="ARBA" id="ARBA00023040"/>
    </source>
</evidence>
<dbReference type="PANTHER" id="PTHR24243">
    <property type="entry name" value="G-PROTEIN COUPLED RECEPTOR"/>
    <property type="match status" value="1"/>
</dbReference>
<dbReference type="RefSeq" id="XP_011498415.1">
    <property type="nucleotide sequence ID" value="XM_011500113.1"/>
</dbReference>
<dbReference type="KEGG" id="csol:105362632"/>
<name>A0AAJ6YI20_9HYME</name>
<feature type="transmembrane region" description="Helical" evidence="14">
    <location>
        <begin position="208"/>
        <end position="230"/>
    </location>
</feature>
<evidence type="ECO:0000256" key="1">
    <source>
        <dbReference type="ARBA" id="ARBA00004651"/>
    </source>
</evidence>
<feature type="transmembrane region" description="Helical" evidence="14">
    <location>
        <begin position="78"/>
        <end position="97"/>
    </location>
</feature>
<protein>
    <submittedName>
        <fullName evidence="17">Neuromedin-U receptor 2-like</fullName>
    </submittedName>
</protein>
<dbReference type="Gene3D" id="1.20.1070.10">
    <property type="entry name" value="Rhodopsin 7-helix transmembrane proteins"/>
    <property type="match status" value="1"/>
</dbReference>
<reference evidence="17" key="1">
    <citation type="submission" date="2025-08" db="UniProtKB">
        <authorList>
            <consortium name="RefSeq"/>
        </authorList>
    </citation>
    <scope>IDENTIFICATION</scope>
</reference>
<evidence type="ECO:0000313" key="16">
    <source>
        <dbReference type="Proteomes" id="UP000695007"/>
    </source>
</evidence>
<dbReference type="GO" id="GO:0001607">
    <property type="term" value="F:neuromedin U receptor activity"/>
    <property type="evidence" value="ECO:0007669"/>
    <property type="project" value="InterPro"/>
</dbReference>
<dbReference type="PANTHER" id="PTHR24243:SF208">
    <property type="entry name" value="PYROKININ-1 RECEPTOR"/>
    <property type="match status" value="1"/>
</dbReference>
<evidence type="ECO:0000256" key="8">
    <source>
        <dbReference type="ARBA" id="ARBA00023157"/>
    </source>
</evidence>
<comment type="subcellular location">
    <subcellularLocation>
        <location evidence="1">Cell membrane</location>
        <topology evidence="1">Multi-pass membrane protein</topology>
    </subcellularLocation>
</comment>
<dbReference type="InterPro" id="IPR017452">
    <property type="entry name" value="GPCR_Rhodpsn_7TM"/>
</dbReference>
<keyword evidence="11 12" id="KW-0807">Transducer</keyword>
<dbReference type="PRINTS" id="PR01565">
    <property type="entry name" value="NEUROMEDINUR"/>
</dbReference>